<proteinExistence type="predicted"/>
<dbReference type="EMBL" id="JAHUTJ010052027">
    <property type="protein sequence ID" value="MED6285038.1"/>
    <property type="molecule type" value="Genomic_DNA"/>
</dbReference>
<dbReference type="Proteomes" id="UP001352852">
    <property type="component" value="Unassembled WGS sequence"/>
</dbReference>
<reference evidence="1 2" key="1">
    <citation type="submission" date="2021-06" db="EMBL/GenBank/DDBJ databases">
        <authorList>
            <person name="Palmer J.M."/>
        </authorList>
    </citation>
    <scope>NUCLEOTIDE SEQUENCE [LARGE SCALE GENOMIC DNA]</scope>
    <source>
        <strain evidence="1 2">CL_MEX2019</strain>
        <tissue evidence="1">Muscle</tissue>
    </source>
</reference>
<keyword evidence="2" id="KW-1185">Reference proteome</keyword>
<evidence type="ECO:0000313" key="1">
    <source>
        <dbReference type="EMBL" id="MED6285038.1"/>
    </source>
</evidence>
<name>A0ABU7ECP7_9TELE</name>
<evidence type="ECO:0000313" key="2">
    <source>
        <dbReference type="Proteomes" id="UP001352852"/>
    </source>
</evidence>
<comment type="caution">
    <text evidence="1">The sequence shown here is derived from an EMBL/GenBank/DDBJ whole genome shotgun (WGS) entry which is preliminary data.</text>
</comment>
<accession>A0ABU7ECP7</accession>
<organism evidence="1 2">
    <name type="scientific">Characodon lateralis</name>
    <dbReference type="NCBI Taxonomy" id="208331"/>
    <lineage>
        <taxon>Eukaryota</taxon>
        <taxon>Metazoa</taxon>
        <taxon>Chordata</taxon>
        <taxon>Craniata</taxon>
        <taxon>Vertebrata</taxon>
        <taxon>Euteleostomi</taxon>
        <taxon>Actinopterygii</taxon>
        <taxon>Neopterygii</taxon>
        <taxon>Teleostei</taxon>
        <taxon>Neoteleostei</taxon>
        <taxon>Acanthomorphata</taxon>
        <taxon>Ovalentaria</taxon>
        <taxon>Atherinomorphae</taxon>
        <taxon>Cyprinodontiformes</taxon>
        <taxon>Goodeidae</taxon>
        <taxon>Characodon</taxon>
    </lineage>
</organism>
<gene>
    <name evidence="1" type="ORF">CHARACLAT_025054</name>
</gene>
<protein>
    <submittedName>
        <fullName evidence="1">Uncharacterized protein</fullName>
    </submittedName>
</protein>
<sequence>MHDVFTVCFHPAESLKALRHTRQKLKSSVSEPLVLLQIIPKRCFIVQAGSTCMNAYVKTWVLVLNNGDPPEGLRKSLITVKRSGVSSGGSAGDMKFDFFPLLGKHMPGRAAEAKGNLSAT</sequence>